<reference evidence="3 4" key="1">
    <citation type="journal article" date="2009" name="Stand. Genomic Sci.">
        <title>Complete genome sequence of Stackebrandtia nassauensis type strain (LLR-40K-21).</title>
        <authorList>
            <person name="Munk C."/>
            <person name="Lapidus A."/>
            <person name="Copeland A."/>
            <person name="Jando M."/>
            <person name="Mayilraj S."/>
            <person name="Glavina Del Rio T."/>
            <person name="Nolan M."/>
            <person name="Chen F."/>
            <person name="Lucas S."/>
            <person name="Tice H."/>
            <person name="Cheng J.F."/>
            <person name="Han C."/>
            <person name="Detter J.C."/>
            <person name="Bruce D."/>
            <person name="Goodwin L."/>
            <person name="Chain P."/>
            <person name="Pitluck S."/>
            <person name="Goker M."/>
            <person name="Ovchinikova G."/>
            <person name="Pati A."/>
            <person name="Ivanova N."/>
            <person name="Mavromatis K."/>
            <person name="Chen A."/>
            <person name="Palaniappan K."/>
            <person name="Land M."/>
            <person name="Hauser L."/>
            <person name="Chang Y.J."/>
            <person name="Jeffries C.D."/>
            <person name="Bristow J."/>
            <person name="Eisen J.A."/>
            <person name="Markowitz V."/>
            <person name="Hugenholtz P."/>
            <person name="Kyrpides N.C."/>
            <person name="Klenk H.P."/>
        </authorList>
    </citation>
    <scope>NUCLEOTIDE SEQUENCE [LARGE SCALE GENOMIC DNA]</scope>
    <source>
        <strain evidence="4">DSM 44728 / CIP 108903 / NRRL B-16338 / NBRC 102104 / LLR-40K-21</strain>
    </source>
</reference>
<dbReference type="RefSeq" id="WP_013015728.1">
    <property type="nucleotide sequence ID" value="NC_013947.1"/>
</dbReference>
<evidence type="ECO:0000256" key="2">
    <source>
        <dbReference type="SAM" id="Phobius"/>
    </source>
</evidence>
<dbReference type="EMBL" id="CP001778">
    <property type="protein sequence ID" value="ADD40157.1"/>
    <property type="molecule type" value="Genomic_DNA"/>
</dbReference>
<dbReference type="KEGG" id="sna:Snas_0442"/>
<evidence type="ECO:0000313" key="3">
    <source>
        <dbReference type="EMBL" id="ADD40157.1"/>
    </source>
</evidence>
<keyword evidence="2" id="KW-0472">Membrane</keyword>
<dbReference type="STRING" id="446470.Snas_0442"/>
<protein>
    <submittedName>
        <fullName evidence="3">Uncharacterized protein</fullName>
    </submittedName>
</protein>
<name>D3Q4J7_STANL</name>
<feature type="region of interest" description="Disordered" evidence="1">
    <location>
        <begin position="1"/>
        <end position="48"/>
    </location>
</feature>
<accession>D3Q4J7</accession>
<dbReference type="HOGENOM" id="CLU_1069228_0_0_11"/>
<feature type="compositionally biased region" description="Pro residues" evidence="1">
    <location>
        <begin position="23"/>
        <end position="44"/>
    </location>
</feature>
<keyword evidence="2" id="KW-0812">Transmembrane</keyword>
<proteinExistence type="predicted"/>
<evidence type="ECO:0000256" key="1">
    <source>
        <dbReference type="SAM" id="MobiDB-lite"/>
    </source>
</evidence>
<gene>
    <name evidence="3" type="ordered locus">Snas_0442</name>
</gene>
<dbReference type="AlphaFoldDB" id="D3Q4J7"/>
<organism evidence="3 4">
    <name type="scientific">Stackebrandtia nassauensis (strain DSM 44728 / CIP 108903 / NRRL B-16338 / NBRC 102104 / LLR-40K-21)</name>
    <dbReference type="NCBI Taxonomy" id="446470"/>
    <lineage>
        <taxon>Bacteria</taxon>
        <taxon>Bacillati</taxon>
        <taxon>Actinomycetota</taxon>
        <taxon>Actinomycetes</taxon>
        <taxon>Glycomycetales</taxon>
        <taxon>Glycomycetaceae</taxon>
        <taxon>Stackebrandtia</taxon>
    </lineage>
</organism>
<keyword evidence="4" id="KW-1185">Reference proteome</keyword>
<sequence>MSNPPQGLGEPVNGAPDMRAPAGPAPRPLYPQYPTTAPPLAPPPLDDEPRDKTKWALLVGLAGVAIIGLVTALFVIPDGPSGGPSPDAAASSDVAIECEPGPAPEGEPLTAERFYEDKVWTNSIDDNVTADRTGRWNHEGCCDVGLGSAQQELNDLGCAYGIEAAYESADGHLGIAQLILAFGDTGAAMAASDMEFTSFRLHEESGVYDDSMEVYGYVEPSGDFLVLTIGSIDSDDSTIVNEAQSTLEAFHVDYASTLPY</sequence>
<feature type="transmembrane region" description="Helical" evidence="2">
    <location>
        <begin position="55"/>
        <end position="76"/>
    </location>
</feature>
<dbReference type="OrthoDB" id="5188164at2"/>
<keyword evidence="2" id="KW-1133">Transmembrane helix</keyword>
<dbReference type="Proteomes" id="UP000000844">
    <property type="component" value="Chromosome"/>
</dbReference>
<evidence type="ECO:0000313" key="4">
    <source>
        <dbReference type="Proteomes" id="UP000000844"/>
    </source>
</evidence>